<dbReference type="AlphaFoldDB" id="A0A917VXU4"/>
<organism evidence="1 2">
    <name type="scientific">Nocardia jinanensis</name>
    <dbReference type="NCBI Taxonomy" id="382504"/>
    <lineage>
        <taxon>Bacteria</taxon>
        <taxon>Bacillati</taxon>
        <taxon>Actinomycetota</taxon>
        <taxon>Actinomycetes</taxon>
        <taxon>Mycobacteriales</taxon>
        <taxon>Nocardiaceae</taxon>
        <taxon>Nocardia</taxon>
    </lineage>
</organism>
<name>A0A917VXU4_9NOCA</name>
<evidence type="ECO:0000313" key="2">
    <source>
        <dbReference type="Proteomes" id="UP000638263"/>
    </source>
</evidence>
<gene>
    <name evidence="1" type="ORF">GCM10011588_54110</name>
</gene>
<evidence type="ECO:0008006" key="3">
    <source>
        <dbReference type="Google" id="ProtNLM"/>
    </source>
</evidence>
<dbReference type="InterPro" id="IPR036520">
    <property type="entry name" value="UPF0759_sf"/>
</dbReference>
<proteinExistence type="predicted"/>
<dbReference type="PANTHER" id="PTHR30348:SF9">
    <property type="entry name" value="UPF0759 PROTEIN YECE"/>
    <property type="match status" value="1"/>
</dbReference>
<dbReference type="EMBL" id="BMMH01000014">
    <property type="protein sequence ID" value="GGL32476.1"/>
    <property type="molecule type" value="Genomic_DNA"/>
</dbReference>
<dbReference type="Proteomes" id="UP000638263">
    <property type="component" value="Unassembled WGS sequence"/>
</dbReference>
<dbReference type="Pfam" id="PF01904">
    <property type="entry name" value="DUF72"/>
    <property type="match status" value="1"/>
</dbReference>
<comment type="caution">
    <text evidence="1">The sequence shown here is derived from an EMBL/GenBank/DDBJ whole genome shotgun (WGS) entry which is preliminary data.</text>
</comment>
<dbReference type="PANTHER" id="PTHR30348">
    <property type="entry name" value="UNCHARACTERIZED PROTEIN YECE"/>
    <property type="match status" value="1"/>
</dbReference>
<reference evidence="1" key="1">
    <citation type="journal article" date="2014" name="Int. J. Syst. Evol. Microbiol.">
        <title>Complete genome sequence of Corynebacterium casei LMG S-19264T (=DSM 44701T), isolated from a smear-ripened cheese.</title>
        <authorList>
            <consortium name="US DOE Joint Genome Institute (JGI-PGF)"/>
            <person name="Walter F."/>
            <person name="Albersmeier A."/>
            <person name="Kalinowski J."/>
            <person name="Ruckert C."/>
        </authorList>
    </citation>
    <scope>NUCLEOTIDE SEQUENCE</scope>
    <source>
        <strain evidence="1">CGMCC 4.3508</strain>
    </source>
</reference>
<protein>
    <recommendedName>
        <fullName evidence="3">DUF72 domain-containing protein</fullName>
    </recommendedName>
</protein>
<dbReference type="Gene3D" id="3.20.20.410">
    <property type="entry name" value="Protein of unknown function UPF0759"/>
    <property type="match status" value="1"/>
</dbReference>
<accession>A0A917VXU4</accession>
<dbReference type="SUPFAM" id="SSF117396">
    <property type="entry name" value="TM1631-like"/>
    <property type="match status" value="1"/>
</dbReference>
<dbReference type="InterPro" id="IPR002763">
    <property type="entry name" value="DUF72"/>
</dbReference>
<keyword evidence="2" id="KW-1185">Reference proteome</keyword>
<evidence type="ECO:0000313" key="1">
    <source>
        <dbReference type="EMBL" id="GGL32476.1"/>
    </source>
</evidence>
<sequence>MWTHTAWPVSGDKLRGYAQWCNAVEGNTTFYAVPARRTVENWANQTDPDFRFVIKLPKTVTHERRLSGVDTELRQFLDTMEPLGSRMHALWAQLPSSFGPADLGALAMFFRGLPAGLPLAVEVRHPEFFTDESAAAQLERVLGRVGAEWVPFDTTVLFAAPAASPAEFEARSKKPRLPRRVKALTGAPIVRYHGRDDSEATVEGWRTWVEQTAEWLREGRSPTVFLHTPDNASSRDLARRFHDEVRTLVPELALLPDPAEAEPMTLF</sequence>
<reference evidence="1" key="2">
    <citation type="submission" date="2020-09" db="EMBL/GenBank/DDBJ databases">
        <authorList>
            <person name="Sun Q."/>
            <person name="Zhou Y."/>
        </authorList>
    </citation>
    <scope>NUCLEOTIDE SEQUENCE</scope>
    <source>
        <strain evidence="1">CGMCC 4.3508</strain>
    </source>
</reference>